<sequence length="573" mass="65371">MLLTEDAYKHSSLFNIGPCLKVTALPFNNSDARVFVADRETFFNEWDGHGYYHSVLKVDSCILKSCSNYSGRKKHVDIVEDIVKKMCSLCICSAVLFRYSAVAKRQYQIQNGPCSYTFLLPEQENCQSKTNSYNYPVQKDGPTDSDESAQRLEQLEIIMENNTQWLLKLENYIQDSMKQDMVQIQQTAVHNHTATMIEIGTNLLSQTVEQTRKLTNVEAQVIHHTTRLERQLLENSLSTNNLEKQLIVQTNEINKLNDKNSFLEKKVEGMEGQRQEELKMLREEKEQLQTLILRQTAIIGELEQQLLKVSSNNTVLQHQQQELLDIVNNLIHTISAGSARETKTVMMRDTPTTFTDCAAVHKSGNTQSGVYTLTLPNTTTEVKAFCDMETEGGGWTVLQKRFDGRVDFHRTWQEYKKGFGEPASEFWLGNEFVSRLTHQQSYKLRIQLSDWEGNSGFSQYDQFSLDGEEQNYRIHLKGYSGTAGKISSIGQPGSDFSTKDADNDKCVCKCSQLTTGGWWFDACGPSNLNGMYYQQGQNSNRFNGIKWYYWKGSGYSLKSTTMMIRPADFTGPL</sequence>
<reference evidence="10 11" key="1">
    <citation type="submission" date="2019-06" db="EMBL/GenBank/DDBJ databases">
        <title>Draft genomes of female and male turbot (Scophthalmus maximus).</title>
        <authorList>
            <person name="Xu H."/>
            <person name="Xu X.-W."/>
            <person name="Shao C."/>
            <person name="Chen S."/>
        </authorList>
    </citation>
    <scope>NUCLEOTIDE SEQUENCE [LARGE SCALE GENOMIC DNA]</scope>
    <source>
        <strain evidence="10">Ysfricsl-2016a</strain>
        <tissue evidence="10">Blood</tissue>
    </source>
</reference>
<dbReference type="EMBL" id="VEVO01000018">
    <property type="protein sequence ID" value="KAF0027418.1"/>
    <property type="molecule type" value="Genomic_DNA"/>
</dbReference>
<dbReference type="GO" id="GO:0005576">
    <property type="term" value="C:extracellular region"/>
    <property type="evidence" value="ECO:0007669"/>
    <property type="project" value="UniProtKB-SubCell"/>
</dbReference>
<evidence type="ECO:0000259" key="9">
    <source>
        <dbReference type="PROSITE" id="PS51406"/>
    </source>
</evidence>
<keyword evidence="6" id="KW-1015">Disulfide bond</keyword>
<evidence type="ECO:0000256" key="7">
    <source>
        <dbReference type="ARBA" id="ARBA00023180"/>
    </source>
</evidence>
<organism evidence="10 11">
    <name type="scientific">Scophthalmus maximus</name>
    <name type="common">Turbot</name>
    <name type="synonym">Psetta maxima</name>
    <dbReference type="NCBI Taxonomy" id="52904"/>
    <lineage>
        <taxon>Eukaryota</taxon>
        <taxon>Metazoa</taxon>
        <taxon>Chordata</taxon>
        <taxon>Craniata</taxon>
        <taxon>Vertebrata</taxon>
        <taxon>Euteleostomi</taxon>
        <taxon>Actinopterygii</taxon>
        <taxon>Neopterygii</taxon>
        <taxon>Teleostei</taxon>
        <taxon>Neoteleostei</taxon>
        <taxon>Acanthomorphata</taxon>
        <taxon>Carangaria</taxon>
        <taxon>Pleuronectiformes</taxon>
        <taxon>Pleuronectoidei</taxon>
        <taxon>Scophthalmidae</taxon>
        <taxon>Scophthalmus</taxon>
    </lineage>
</organism>
<comment type="caution">
    <text evidence="10">The sequence shown here is derived from an EMBL/GenBank/DDBJ whole genome shotgun (WGS) entry which is preliminary data.</text>
</comment>
<evidence type="ECO:0000256" key="2">
    <source>
        <dbReference type="ARBA" id="ARBA00022525"/>
    </source>
</evidence>
<dbReference type="InterPro" id="IPR036056">
    <property type="entry name" value="Fibrinogen-like_C"/>
</dbReference>
<dbReference type="SUPFAM" id="SSF56496">
    <property type="entry name" value="Fibrinogen C-terminal domain-like"/>
    <property type="match status" value="1"/>
</dbReference>
<dbReference type="InterPro" id="IPR037579">
    <property type="entry name" value="FIB_ANG-like"/>
</dbReference>
<dbReference type="Pfam" id="PF00147">
    <property type="entry name" value="Fibrinogen_C"/>
    <property type="match status" value="1"/>
</dbReference>
<dbReference type="Pfam" id="PF25443">
    <property type="entry name" value="ANG-1"/>
    <property type="match status" value="1"/>
</dbReference>
<evidence type="ECO:0000313" key="11">
    <source>
        <dbReference type="Proteomes" id="UP000438429"/>
    </source>
</evidence>
<keyword evidence="5 8" id="KW-0175">Coiled coil</keyword>
<keyword evidence="7" id="KW-0325">Glycoprotein</keyword>
<accession>A0A6A4S5E3</accession>
<evidence type="ECO:0000256" key="5">
    <source>
        <dbReference type="ARBA" id="ARBA00023054"/>
    </source>
</evidence>
<dbReference type="GO" id="GO:0007596">
    <property type="term" value="P:blood coagulation"/>
    <property type="evidence" value="ECO:0007669"/>
    <property type="project" value="InterPro"/>
</dbReference>
<dbReference type="CDD" id="cd00087">
    <property type="entry name" value="FReD"/>
    <property type="match status" value="1"/>
</dbReference>
<dbReference type="GO" id="GO:0001525">
    <property type="term" value="P:angiogenesis"/>
    <property type="evidence" value="ECO:0007669"/>
    <property type="project" value="UniProtKB-KW"/>
</dbReference>
<evidence type="ECO:0000256" key="1">
    <source>
        <dbReference type="ARBA" id="ARBA00004613"/>
    </source>
</evidence>
<keyword evidence="2" id="KW-0964">Secreted</keyword>
<protein>
    <recommendedName>
        <fullName evidence="9">Fibrinogen C-terminal domain-containing protein</fullName>
    </recommendedName>
</protein>
<comment type="subcellular location">
    <subcellularLocation>
        <location evidence="1">Secreted</location>
    </subcellularLocation>
</comment>
<evidence type="ECO:0000256" key="4">
    <source>
        <dbReference type="ARBA" id="ARBA00022729"/>
    </source>
</evidence>
<dbReference type="AlphaFoldDB" id="A0A6A4S5E3"/>
<feature type="domain" description="Fibrinogen C-terminal" evidence="9">
    <location>
        <begin position="348"/>
        <end position="568"/>
    </location>
</feature>
<dbReference type="FunFam" id="4.10.530.10:FF:000001">
    <property type="entry name" value="angiopoietin-2 isoform X1"/>
    <property type="match status" value="1"/>
</dbReference>
<evidence type="ECO:0000256" key="8">
    <source>
        <dbReference type="SAM" id="Coils"/>
    </source>
</evidence>
<evidence type="ECO:0000313" key="10">
    <source>
        <dbReference type="EMBL" id="KAF0027418.1"/>
    </source>
</evidence>
<name>A0A6A4S5E3_SCOMX</name>
<keyword evidence="4" id="KW-0732">Signal</keyword>
<evidence type="ECO:0000256" key="6">
    <source>
        <dbReference type="ARBA" id="ARBA00023157"/>
    </source>
</evidence>
<dbReference type="InterPro" id="IPR057439">
    <property type="entry name" value="ANG-1/2/4"/>
</dbReference>
<dbReference type="SMART" id="SM00186">
    <property type="entry name" value="FBG"/>
    <property type="match status" value="1"/>
</dbReference>
<dbReference type="InterPro" id="IPR014716">
    <property type="entry name" value="Fibrinogen_a/b/g_C_1"/>
</dbReference>
<dbReference type="NCBIfam" id="NF040941">
    <property type="entry name" value="GGGWT_bact"/>
    <property type="match status" value="1"/>
</dbReference>
<feature type="coiled-coil region" evidence="8">
    <location>
        <begin position="239"/>
        <end position="291"/>
    </location>
</feature>
<gene>
    <name evidence="10" type="ORF">F2P81_020159</name>
</gene>
<dbReference type="Gene3D" id="4.10.530.10">
    <property type="entry name" value="Gamma-fibrinogen Carboxyl Terminal Fragment, domain 2"/>
    <property type="match status" value="1"/>
</dbReference>
<dbReference type="PANTHER" id="PTHR47221">
    <property type="entry name" value="FIBRINOGEN ALPHA CHAIN"/>
    <property type="match status" value="1"/>
</dbReference>
<keyword evidence="3" id="KW-0037">Angiogenesis</keyword>
<dbReference type="InterPro" id="IPR002181">
    <property type="entry name" value="Fibrinogen_a/b/g_C_dom"/>
</dbReference>
<dbReference type="Gene3D" id="3.90.215.10">
    <property type="entry name" value="Gamma Fibrinogen, chain A, domain 1"/>
    <property type="match status" value="1"/>
</dbReference>
<dbReference type="PROSITE" id="PS00514">
    <property type="entry name" value="FIBRINOGEN_C_1"/>
    <property type="match status" value="1"/>
</dbReference>
<proteinExistence type="predicted"/>
<dbReference type="Proteomes" id="UP000438429">
    <property type="component" value="Unassembled WGS sequence"/>
</dbReference>
<dbReference type="InterPro" id="IPR020837">
    <property type="entry name" value="Fibrinogen_CS"/>
</dbReference>
<dbReference type="PROSITE" id="PS51406">
    <property type="entry name" value="FIBRINOGEN_C_2"/>
    <property type="match status" value="1"/>
</dbReference>
<dbReference type="PANTHER" id="PTHR47221:SF6">
    <property type="entry name" value="FIBRINOGEN ALPHA CHAIN"/>
    <property type="match status" value="1"/>
</dbReference>
<evidence type="ECO:0000256" key="3">
    <source>
        <dbReference type="ARBA" id="ARBA00022657"/>
    </source>
</evidence>
<dbReference type="FunFam" id="3.90.215.10:FF:000001">
    <property type="entry name" value="Tenascin isoform 1"/>
    <property type="match status" value="1"/>
</dbReference>